<dbReference type="Proteomes" id="UP000028838">
    <property type="component" value="Unassembled WGS sequence"/>
</dbReference>
<feature type="non-terminal residue" evidence="4">
    <location>
        <position position="1"/>
    </location>
</feature>
<dbReference type="Pfam" id="PF01399">
    <property type="entry name" value="PCI"/>
    <property type="match status" value="1"/>
</dbReference>
<reference evidence="4 5" key="1">
    <citation type="submission" date="2014-07" db="EMBL/GenBank/DDBJ databases">
        <authorList>
            <person name="Sibley D."/>
            <person name="Venepally P."/>
            <person name="Karamycheva S."/>
            <person name="Hadjithomas M."/>
            <person name="Khan A."/>
            <person name="Brunk B."/>
            <person name="Roos D."/>
            <person name="Caler E."/>
            <person name="Lorenzi H."/>
        </authorList>
    </citation>
    <scope>NUCLEOTIDE SEQUENCE [LARGE SCALE GENOMIC DNA]</scope>
    <source>
        <strain evidence="4 5">FOU</strain>
    </source>
</reference>
<feature type="compositionally biased region" description="Low complexity" evidence="2">
    <location>
        <begin position="213"/>
        <end position="232"/>
    </location>
</feature>
<feature type="region of interest" description="Disordered" evidence="2">
    <location>
        <begin position="213"/>
        <end position="238"/>
    </location>
</feature>
<proteinExistence type="inferred from homology"/>
<dbReference type="EMBL" id="AEYH02001425">
    <property type="protein sequence ID" value="KFG50543.1"/>
    <property type="molecule type" value="Genomic_DNA"/>
</dbReference>
<dbReference type="SUPFAM" id="SSF46785">
    <property type="entry name" value="Winged helix' DNA-binding domain"/>
    <property type="match status" value="1"/>
</dbReference>
<dbReference type="VEuPathDB" id="ToxoDB:TGFOU_217820B"/>
<dbReference type="AlphaFoldDB" id="A0A086L1M5"/>
<evidence type="ECO:0000256" key="2">
    <source>
        <dbReference type="SAM" id="MobiDB-lite"/>
    </source>
</evidence>
<name>A0A086L1M5_TOXGO</name>
<organism evidence="4 5">
    <name type="scientific">Toxoplasma gondii FOU</name>
    <dbReference type="NCBI Taxonomy" id="943167"/>
    <lineage>
        <taxon>Eukaryota</taxon>
        <taxon>Sar</taxon>
        <taxon>Alveolata</taxon>
        <taxon>Apicomplexa</taxon>
        <taxon>Conoidasida</taxon>
        <taxon>Coccidia</taxon>
        <taxon>Eucoccidiorida</taxon>
        <taxon>Eimeriorina</taxon>
        <taxon>Sarcocystidae</taxon>
        <taxon>Toxoplasma</taxon>
    </lineage>
</organism>
<feature type="domain" description="PCI" evidence="3">
    <location>
        <begin position="98"/>
        <end position="188"/>
    </location>
</feature>
<dbReference type="GO" id="GO:0005852">
    <property type="term" value="C:eukaryotic translation initiation factor 3 complex"/>
    <property type="evidence" value="ECO:0007669"/>
    <property type="project" value="TreeGrafter"/>
</dbReference>
<evidence type="ECO:0000256" key="1">
    <source>
        <dbReference type="ARBA" id="ARBA00008482"/>
    </source>
</evidence>
<protein>
    <submittedName>
        <fullName evidence="4">PCI domain-containing protein</fullName>
    </submittedName>
</protein>
<sequence length="238" mass="25870">DEAYPFLKRHVQFFQNEKEEILSNGATISAAVELVEDSIRLPDVIVFDGLMDLHAVVHLRKTAHAPLIELLQIFVNQGPKELEAFKNKHPQVFEEHGLNYEQCLGKIRLLAVASLVHGRKKEVSIRAIGDALQLSEAGAEEVAVQAIGQGIVDAKIDQLARVLHVRSTMQREFGRQQWEELLERIDHWSEGVRALMGCMQSVKNQVASAAASAAGSSPGGLASPGASLASGGIATPQQ</sequence>
<dbReference type="GO" id="GO:0002183">
    <property type="term" value="P:cytoplasmic translational initiation"/>
    <property type="evidence" value="ECO:0007669"/>
    <property type="project" value="TreeGrafter"/>
</dbReference>
<dbReference type="InterPro" id="IPR036390">
    <property type="entry name" value="WH_DNA-bd_sf"/>
</dbReference>
<dbReference type="InterPro" id="IPR045237">
    <property type="entry name" value="COPS7/eIF3m"/>
</dbReference>
<dbReference type="PANTHER" id="PTHR15350">
    <property type="entry name" value="COP9 SIGNALOSOME COMPLEX SUBUNIT 7/DENDRITIC CELL PROTEIN GA17"/>
    <property type="match status" value="1"/>
</dbReference>
<dbReference type="PANTHER" id="PTHR15350:SF2">
    <property type="entry name" value="EUKARYOTIC TRANSLATION INITIATION FACTOR 3 SUBUNIT M"/>
    <property type="match status" value="1"/>
</dbReference>
<dbReference type="SMART" id="SM00088">
    <property type="entry name" value="PINT"/>
    <property type="match status" value="1"/>
</dbReference>
<evidence type="ECO:0000313" key="5">
    <source>
        <dbReference type="Proteomes" id="UP000028838"/>
    </source>
</evidence>
<dbReference type="InterPro" id="IPR000717">
    <property type="entry name" value="PCI_dom"/>
</dbReference>
<evidence type="ECO:0000259" key="3">
    <source>
        <dbReference type="SMART" id="SM00088"/>
    </source>
</evidence>
<comment type="similarity">
    <text evidence="1">Belongs to the CSN7/EIF3M family. CSN7 subfamily.</text>
</comment>
<comment type="caution">
    <text evidence="4">The sequence shown here is derived from an EMBL/GenBank/DDBJ whole genome shotgun (WGS) entry which is preliminary data.</text>
</comment>
<evidence type="ECO:0000313" key="4">
    <source>
        <dbReference type="EMBL" id="KFG50543.1"/>
    </source>
</evidence>
<gene>
    <name evidence="4" type="ORF">TGFOU_217820B</name>
</gene>
<accession>A0A086L1M5</accession>